<comment type="caution">
    <text evidence="8">The sequence shown here is derived from an EMBL/GenBank/DDBJ whole genome shotgun (WGS) entry which is preliminary data.</text>
</comment>
<gene>
    <name evidence="6" type="primary">birA</name>
    <name evidence="8" type="ORF">C7459_10392</name>
</gene>
<dbReference type="GO" id="GO:0005524">
    <property type="term" value="F:ATP binding"/>
    <property type="evidence" value="ECO:0007669"/>
    <property type="project" value="UniProtKB-UniRule"/>
</dbReference>
<dbReference type="Pfam" id="PF08279">
    <property type="entry name" value="HTH_11"/>
    <property type="match status" value="1"/>
</dbReference>
<keyword evidence="6" id="KW-0678">Repressor</keyword>
<dbReference type="SUPFAM" id="SSF55681">
    <property type="entry name" value="Class II aaRS and biotin synthetases"/>
    <property type="match status" value="1"/>
</dbReference>
<dbReference type="Pfam" id="PF03099">
    <property type="entry name" value="BPL_LplA_LipB"/>
    <property type="match status" value="1"/>
</dbReference>
<evidence type="ECO:0000259" key="7">
    <source>
        <dbReference type="PROSITE" id="PS51733"/>
    </source>
</evidence>
<dbReference type="InterPro" id="IPR013196">
    <property type="entry name" value="HTH_11"/>
</dbReference>
<dbReference type="NCBIfam" id="TIGR00121">
    <property type="entry name" value="birA_ligase"/>
    <property type="match status" value="1"/>
</dbReference>
<keyword evidence="5 6" id="KW-0092">Biotin</keyword>
<dbReference type="InterPro" id="IPR003142">
    <property type="entry name" value="BPL_C"/>
</dbReference>
<feature type="binding site" evidence="6">
    <location>
        <position position="185"/>
    </location>
    <ligand>
        <name>biotin</name>
        <dbReference type="ChEBI" id="CHEBI:57586"/>
    </ligand>
</feature>
<dbReference type="GO" id="GO:0004077">
    <property type="term" value="F:biotin--[biotin carboxyl-carrier protein] ligase activity"/>
    <property type="evidence" value="ECO:0007669"/>
    <property type="project" value="UniProtKB-UniRule"/>
</dbReference>
<dbReference type="HAMAP" id="MF_00978">
    <property type="entry name" value="Bifunct_BirA"/>
    <property type="match status" value="1"/>
</dbReference>
<dbReference type="Gene3D" id="1.10.10.10">
    <property type="entry name" value="Winged helix-like DNA-binding domain superfamily/Winged helix DNA-binding domain"/>
    <property type="match status" value="1"/>
</dbReference>
<keyword evidence="9" id="KW-1185">Reference proteome</keyword>
<dbReference type="PANTHER" id="PTHR12835:SF5">
    <property type="entry name" value="BIOTIN--PROTEIN LIGASE"/>
    <property type="match status" value="1"/>
</dbReference>
<keyword evidence="6" id="KW-0804">Transcription</keyword>
<keyword evidence="3 6" id="KW-0067">ATP-binding</keyword>
<evidence type="ECO:0000256" key="6">
    <source>
        <dbReference type="HAMAP-Rule" id="MF_00978"/>
    </source>
</evidence>
<proteinExistence type="inferred from homology"/>
<evidence type="ECO:0000256" key="3">
    <source>
        <dbReference type="ARBA" id="ARBA00022840"/>
    </source>
</evidence>
<feature type="binding site" evidence="6">
    <location>
        <position position="114"/>
    </location>
    <ligand>
        <name>biotin</name>
        <dbReference type="ChEBI" id="CHEBI:57586"/>
    </ligand>
</feature>
<dbReference type="OrthoDB" id="9807064at2"/>
<dbReference type="RefSeq" id="WP_109686710.1">
    <property type="nucleotide sequence ID" value="NZ_QGGL01000003.1"/>
</dbReference>
<dbReference type="EMBL" id="QGGL01000003">
    <property type="protein sequence ID" value="PWK15555.1"/>
    <property type="molecule type" value="Genomic_DNA"/>
</dbReference>
<comment type="catalytic activity">
    <reaction evidence="6">
        <text>biotin + L-lysyl-[protein] + ATP = N(6)-biotinyl-L-lysyl-[protein] + AMP + diphosphate + H(+)</text>
        <dbReference type="Rhea" id="RHEA:11756"/>
        <dbReference type="Rhea" id="RHEA-COMP:9752"/>
        <dbReference type="Rhea" id="RHEA-COMP:10505"/>
        <dbReference type="ChEBI" id="CHEBI:15378"/>
        <dbReference type="ChEBI" id="CHEBI:29969"/>
        <dbReference type="ChEBI" id="CHEBI:30616"/>
        <dbReference type="ChEBI" id="CHEBI:33019"/>
        <dbReference type="ChEBI" id="CHEBI:57586"/>
        <dbReference type="ChEBI" id="CHEBI:83144"/>
        <dbReference type="ChEBI" id="CHEBI:456215"/>
        <dbReference type="EC" id="6.3.4.15"/>
    </reaction>
</comment>
<reference evidence="8 9" key="1">
    <citation type="submission" date="2018-05" db="EMBL/GenBank/DDBJ databases">
        <title>Genomic Encyclopedia of Type Strains, Phase IV (KMG-IV): sequencing the most valuable type-strain genomes for metagenomic binning, comparative biology and taxonomic classification.</title>
        <authorList>
            <person name="Goeker M."/>
        </authorList>
    </citation>
    <scope>NUCLEOTIDE SEQUENCE [LARGE SCALE GENOMIC DNA]</scope>
    <source>
        <strain evidence="8 9">DSM 18773</strain>
    </source>
</reference>
<dbReference type="InterPro" id="IPR004143">
    <property type="entry name" value="BPL_LPL_catalytic"/>
</dbReference>
<comment type="function">
    <text evidence="6">Acts both as a biotin--[acetyl-CoA-carboxylase] ligase and a repressor.</text>
</comment>
<feature type="DNA-binding region" description="H-T-H motif" evidence="6">
    <location>
        <begin position="19"/>
        <end position="38"/>
    </location>
</feature>
<name>A0A316DC71_9BACL</name>
<dbReference type="GO" id="GO:0009249">
    <property type="term" value="P:protein lipoylation"/>
    <property type="evidence" value="ECO:0007669"/>
    <property type="project" value="UniProtKB-ARBA"/>
</dbReference>
<dbReference type="GO" id="GO:0005737">
    <property type="term" value="C:cytoplasm"/>
    <property type="evidence" value="ECO:0007669"/>
    <property type="project" value="TreeGrafter"/>
</dbReference>
<evidence type="ECO:0000256" key="2">
    <source>
        <dbReference type="ARBA" id="ARBA00022741"/>
    </source>
</evidence>
<dbReference type="GO" id="GO:0016740">
    <property type="term" value="F:transferase activity"/>
    <property type="evidence" value="ECO:0007669"/>
    <property type="project" value="UniProtKB-ARBA"/>
</dbReference>
<keyword evidence="4 6" id="KW-0238">DNA-binding</keyword>
<dbReference type="InterPro" id="IPR004408">
    <property type="entry name" value="Biotin_CoA_COase_ligase"/>
</dbReference>
<organism evidence="8 9">
    <name type="scientific">Tumebacillus permanentifrigoris</name>
    <dbReference type="NCBI Taxonomy" id="378543"/>
    <lineage>
        <taxon>Bacteria</taxon>
        <taxon>Bacillati</taxon>
        <taxon>Bacillota</taxon>
        <taxon>Bacilli</taxon>
        <taxon>Bacillales</taxon>
        <taxon>Alicyclobacillaceae</taxon>
        <taxon>Tumebacillus</taxon>
    </lineage>
</organism>
<feature type="domain" description="BPL/LPL catalytic" evidence="7">
    <location>
        <begin position="67"/>
        <end position="258"/>
    </location>
</feature>
<evidence type="ECO:0000313" key="9">
    <source>
        <dbReference type="Proteomes" id="UP000245634"/>
    </source>
</evidence>
<feature type="binding site" evidence="6">
    <location>
        <begin position="90"/>
        <end position="92"/>
    </location>
    <ligand>
        <name>biotin</name>
        <dbReference type="ChEBI" id="CHEBI:57586"/>
    </ligand>
</feature>
<sequence length="328" mass="35783">MNETILHMLRDAPGGFVSGEAMCQACGVSRTSIWKHIKDMQDAGYNIEAVRNKGYRLVDAPDLVTAAEIREGLSTTLLGQSIVYRETIDSTNSLAQQLALGGAPEGTLVIADEQTSGRGRRGRQWFSPPHSGIWMSLILRPELPLAHAAQITLVAAVALNQALSRATGVQAGIKWPNDILFNGKKCCGILTEMHAEFDQIHHLVVGIGINVNVAQDEFPAELEGIATSLQAIRGERIPRAQVVRTVLEEFEPLYRQYVLNGGFGTLRDAWKANNITLGRHIVAHTARGDIEGLALDIDEFGVLLLEKADGEREKIYSADITVINQTIS</sequence>
<dbReference type="GO" id="GO:0003677">
    <property type="term" value="F:DNA binding"/>
    <property type="evidence" value="ECO:0007669"/>
    <property type="project" value="UniProtKB-UniRule"/>
</dbReference>
<accession>A0A316DC71</accession>
<dbReference type="GO" id="GO:0006355">
    <property type="term" value="P:regulation of DNA-templated transcription"/>
    <property type="evidence" value="ECO:0007669"/>
    <property type="project" value="UniProtKB-UniRule"/>
</dbReference>
<dbReference type="InterPro" id="IPR036390">
    <property type="entry name" value="WH_DNA-bd_sf"/>
</dbReference>
<evidence type="ECO:0000256" key="4">
    <source>
        <dbReference type="ARBA" id="ARBA00023125"/>
    </source>
</evidence>
<dbReference type="SUPFAM" id="SSF46785">
    <property type="entry name" value="Winged helix' DNA-binding domain"/>
    <property type="match status" value="1"/>
</dbReference>
<comment type="similarity">
    <text evidence="6">Belongs to the biotin--protein ligase family.</text>
</comment>
<dbReference type="PROSITE" id="PS51733">
    <property type="entry name" value="BPL_LPL_CATALYTIC"/>
    <property type="match status" value="1"/>
</dbReference>
<keyword evidence="1 6" id="KW-0436">Ligase</keyword>
<dbReference type="Proteomes" id="UP000245634">
    <property type="component" value="Unassembled WGS sequence"/>
</dbReference>
<evidence type="ECO:0000256" key="5">
    <source>
        <dbReference type="ARBA" id="ARBA00023267"/>
    </source>
</evidence>
<dbReference type="SUPFAM" id="SSF50037">
    <property type="entry name" value="C-terminal domain of transcriptional repressors"/>
    <property type="match status" value="1"/>
</dbReference>
<evidence type="ECO:0000313" key="8">
    <source>
        <dbReference type="EMBL" id="PWK15555.1"/>
    </source>
</evidence>
<dbReference type="InterPro" id="IPR008988">
    <property type="entry name" value="Transcriptional_repressor_C"/>
</dbReference>
<dbReference type="EC" id="6.3.4.15" evidence="6"/>
<dbReference type="InterPro" id="IPR011991">
    <property type="entry name" value="ArsR-like_HTH"/>
</dbReference>
<keyword evidence="2 6" id="KW-0547">Nucleotide-binding</keyword>
<protein>
    <recommendedName>
        <fullName evidence="6">Bifunctional ligase/repressor BirA</fullName>
    </recommendedName>
    <alternativeName>
        <fullName evidence="6">Biotin--[acetyl-CoA-carboxylase] ligase</fullName>
        <ecNumber evidence="6">6.3.4.15</ecNumber>
    </alternativeName>
    <alternativeName>
        <fullName evidence="6">Biotin--protein ligase</fullName>
    </alternativeName>
    <alternativeName>
        <fullName evidence="6">Biotin-[acetyl-CoA carboxylase] synthetase</fullName>
    </alternativeName>
</protein>
<dbReference type="InterPro" id="IPR036388">
    <property type="entry name" value="WH-like_DNA-bd_sf"/>
</dbReference>
<dbReference type="CDD" id="cd00090">
    <property type="entry name" value="HTH_ARSR"/>
    <property type="match status" value="1"/>
</dbReference>
<dbReference type="Gene3D" id="3.30.930.10">
    <property type="entry name" value="Bira Bifunctional Protein, Domain 2"/>
    <property type="match status" value="1"/>
</dbReference>
<dbReference type="CDD" id="cd16442">
    <property type="entry name" value="BPL"/>
    <property type="match status" value="1"/>
</dbReference>
<dbReference type="AlphaFoldDB" id="A0A316DC71"/>
<keyword evidence="6" id="KW-0805">Transcription regulation</keyword>
<dbReference type="InterPro" id="IPR045864">
    <property type="entry name" value="aa-tRNA-synth_II/BPL/LPL"/>
</dbReference>
<evidence type="ECO:0000256" key="1">
    <source>
        <dbReference type="ARBA" id="ARBA00022598"/>
    </source>
</evidence>
<dbReference type="Gene3D" id="2.30.30.100">
    <property type="match status" value="1"/>
</dbReference>
<dbReference type="Pfam" id="PF02237">
    <property type="entry name" value="BPL_C"/>
    <property type="match status" value="1"/>
</dbReference>
<dbReference type="PANTHER" id="PTHR12835">
    <property type="entry name" value="BIOTIN PROTEIN LIGASE"/>
    <property type="match status" value="1"/>
</dbReference>
<dbReference type="InterPro" id="IPR030855">
    <property type="entry name" value="Bifunct_BirA"/>
</dbReference>
<feature type="binding site" evidence="6">
    <location>
        <begin position="118"/>
        <end position="120"/>
    </location>
    <ligand>
        <name>biotin</name>
        <dbReference type="ChEBI" id="CHEBI:57586"/>
    </ligand>
</feature>